<dbReference type="Pfam" id="PF13545">
    <property type="entry name" value="HTH_Crp_2"/>
    <property type="match status" value="1"/>
</dbReference>
<evidence type="ECO:0000256" key="2">
    <source>
        <dbReference type="ARBA" id="ARBA00023125"/>
    </source>
</evidence>
<evidence type="ECO:0000256" key="3">
    <source>
        <dbReference type="ARBA" id="ARBA00023163"/>
    </source>
</evidence>
<keyword evidence="7" id="KW-1185">Reference proteome</keyword>
<proteinExistence type="predicted"/>
<dbReference type="SMART" id="SM00100">
    <property type="entry name" value="cNMP"/>
    <property type="match status" value="1"/>
</dbReference>
<keyword evidence="1" id="KW-0805">Transcription regulation</keyword>
<dbReference type="PANTHER" id="PTHR24567">
    <property type="entry name" value="CRP FAMILY TRANSCRIPTIONAL REGULATORY PROTEIN"/>
    <property type="match status" value="1"/>
</dbReference>
<dbReference type="RefSeq" id="WP_041097005.1">
    <property type="nucleotide sequence ID" value="NZ_AP012547.1"/>
</dbReference>
<sequence>MLRRTSWAQALSAEDFARARDGTIERMVPAGGFVCSKGEPVDHWHGVIEGLVKMSSDWATGKTASFTGIAPGGWFGEGSMLKDEPRRYDVAALRDTRVACMRRETFLWLLDHSIPFNRFIINQINERLGLFIGLLESERLLDVDARVARTMAALFHPVLQPGIESRIAISQEEVGRLAGVSRQRVNRSLQLLEDAGFLTNAYGRITVHDLDGLRRFGG</sequence>
<dbReference type="Pfam" id="PF00027">
    <property type="entry name" value="cNMP_binding"/>
    <property type="match status" value="1"/>
</dbReference>
<dbReference type="InterPro" id="IPR050397">
    <property type="entry name" value="Env_Response_Regulators"/>
</dbReference>
<dbReference type="InterPro" id="IPR018490">
    <property type="entry name" value="cNMP-bd_dom_sf"/>
</dbReference>
<evidence type="ECO:0000259" key="5">
    <source>
        <dbReference type="PROSITE" id="PS51063"/>
    </source>
</evidence>
<evidence type="ECO:0000256" key="1">
    <source>
        <dbReference type="ARBA" id="ARBA00023015"/>
    </source>
</evidence>
<dbReference type="PROSITE" id="PS51063">
    <property type="entry name" value="HTH_CRP_2"/>
    <property type="match status" value="1"/>
</dbReference>
<name>W0SFG1_9PROT</name>
<dbReference type="Proteomes" id="UP000031637">
    <property type="component" value="Chromosome"/>
</dbReference>
<dbReference type="SUPFAM" id="SSF46785">
    <property type="entry name" value="Winged helix' DNA-binding domain"/>
    <property type="match status" value="1"/>
</dbReference>
<dbReference type="PROSITE" id="PS50042">
    <property type="entry name" value="CNMP_BINDING_3"/>
    <property type="match status" value="1"/>
</dbReference>
<feature type="domain" description="Cyclic nucleotide-binding" evidence="4">
    <location>
        <begin position="7"/>
        <end position="127"/>
    </location>
</feature>
<dbReference type="GO" id="GO:0003677">
    <property type="term" value="F:DNA binding"/>
    <property type="evidence" value="ECO:0007669"/>
    <property type="project" value="UniProtKB-KW"/>
</dbReference>
<dbReference type="EMBL" id="AP012547">
    <property type="protein sequence ID" value="BAO28438.1"/>
    <property type="molecule type" value="Genomic_DNA"/>
</dbReference>
<reference evidence="6 7" key="1">
    <citation type="journal article" date="2014" name="Syst. Appl. Microbiol.">
        <title>Complete genomes of freshwater sulfur oxidizers Sulfuricella denitrificans skB26 and Sulfuritalea hydrogenivorans sk43H: genetic insights into the sulfur oxidation pathway of betaproteobacteria.</title>
        <authorList>
            <person name="Watanabe T."/>
            <person name="Kojima H."/>
            <person name="Fukui M."/>
        </authorList>
    </citation>
    <scope>NUCLEOTIDE SEQUENCE [LARGE SCALE GENOMIC DNA]</scope>
    <source>
        <strain evidence="6">DSM22779</strain>
    </source>
</reference>
<dbReference type="Gene3D" id="1.10.10.10">
    <property type="entry name" value="Winged helix-like DNA-binding domain superfamily/Winged helix DNA-binding domain"/>
    <property type="match status" value="1"/>
</dbReference>
<evidence type="ECO:0000313" key="6">
    <source>
        <dbReference type="EMBL" id="BAO28438.1"/>
    </source>
</evidence>
<dbReference type="GO" id="GO:0003700">
    <property type="term" value="F:DNA-binding transcription factor activity"/>
    <property type="evidence" value="ECO:0007669"/>
    <property type="project" value="TreeGrafter"/>
</dbReference>
<organism evidence="6 7">
    <name type="scientific">Sulfuritalea hydrogenivorans sk43H</name>
    <dbReference type="NCBI Taxonomy" id="1223802"/>
    <lineage>
        <taxon>Bacteria</taxon>
        <taxon>Pseudomonadati</taxon>
        <taxon>Pseudomonadota</taxon>
        <taxon>Betaproteobacteria</taxon>
        <taxon>Nitrosomonadales</taxon>
        <taxon>Sterolibacteriaceae</taxon>
        <taxon>Sulfuritalea</taxon>
    </lineage>
</organism>
<dbReference type="GO" id="GO:0005829">
    <property type="term" value="C:cytosol"/>
    <property type="evidence" value="ECO:0007669"/>
    <property type="project" value="TreeGrafter"/>
</dbReference>
<evidence type="ECO:0000313" key="7">
    <source>
        <dbReference type="Proteomes" id="UP000031637"/>
    </source>
</evidence>
<dbReference type="InterPro" id="IPR000595">
    <property type="entry name" value="cNMP-bd_dom"/>
</dbReference>
<dbReference type="InterPro" id="IPR012318">
    <property type="entry name" value="HTH_CRP"/>
</dbReference>
<keyword evidence="3" id="KW-0804">Transcription</keyword>
<keyword evidence="2" id="KW-0238">DNA-binding</keyword>
<dbReference type="InterPro" id="IPR036388">
    <property type="entry name" value="WH-like_DNA-bd_sf"/>
</dbReference>
<evidence type="ECO:0000259" key="4">
    <source>
        <dbReference type="PROSITE" id="PS50042"/>
    </source>
</evidence>
<dbReference type="SUPFAM" id="SSF51206">
    <property type="entry name" value="cAMP-binding domain-like"/>
    <property type="match status" value="1"/>
</dbReference>
<dbReference type="CDD" id="cd00038">
    <property type="entry name" value="CAP_ED"/>
    <property type="match status" value="1"/>
</dbReference>
<dbReference type="InterPro" id="IPR036390">
    <property type="entry name" value="WH_DNA-bd_sf"/>
</dbReference>
<dbReference type="OrthoDB" id="8558412at2"/>
<dbReference type="InterPro" id="IPR014710">
    <property type="entry name" value="RmlC-like_jellyroll"/>
</dbReference>
<dbReference type="KEGG" id="shd:SUTH_00624"/>
<protein>
    <submittedName>
        <fullName evidence="6">cAMP-binding protein</fullName>
    </submittedName>
</protein>
<accession>W0SFG1</accession>
<dbReference type="AlphaFoldDB" id="W0SFG1"/>
<dbReference type="HOGENOM" id="CLU_075053_1_1_4"/>
<dbReference type="STRING" id="1223802.SUTH_00624"/>
<feature type="domain" description="HTH crp-type" evidence="5">
    <location>
        <begin position="141"/>
        <end position="211"/>
    </location>
</feature>
<dbReference type="PANTHER" id="PTHR24567:SF68">
    <property type="entry name" value="DNA-BINDING TRANSCRIPTIONAL DUAL REGULATOR CRP"/>
    <property type="match status" value="1"/>
</dbReference>
<dbReference type="Gene3D" id="2.60.120.10">
    <property type="entry name" value="Jelly Rolls"/>
    <property type="match status" value="1"/>
</dbReference>
<gene>
    <name evidence="6" type="ORF">SUTH_00624</name>
</gene>